<dbReference type="InterPro" id="IPR050039">
    <property type="entry name" value="MAB_1171c-like"/>
</dbReference>
<evidence type="ECO:0000259" key="3">
    <source>
        <dbReference type="Pfam" id="PF20182"/>
    </source>
</evidence>
<feature type="domain" description="DUF6545" evidence="3">
    <location>
        <begin position="256"/>
        <end position="423"/>
    </location>
</feature>
<dbReference type="NCBIfam" id="NF042915">
    <property type="entry name" value="MAB_1171c_fam"/>
    <property type="match status" value="1"/>
</dbReference>
<dbReference type="RefSeq" id="WP_380537952.1">
    <property type="nucleotide sequence ID" value="NZ_JBHFAB010000015.1"/>
</dbReference>
<keyword evidence="2" id="KW-0472">Membrane</keyword>
<evidence type="ECO:0000256" key="1">
    <source>
        <dbReference type="SAM" id="MobiDB-lite"/>
    </source>
</evidence>
<organism evidence="4 5">
    <name type="scientific">Streptacidiphilus cavernicola</name>
    <dbReference type="NCBI Taxonomy" id="3342716"/>
    <lineage>
        <taxon>Bacteria</taxon>
        <taxon>Bacillati</taxon>
        <taxon>Actinomycetota</taxon>
        <taxon>Actinomycetes</taxon>
        <taxon>Kitasatosporales</taxon>
        <taxon>Streptomycetaceae</taxon>
        <taxon>Streptacidiphilus</taxon>
    </lineage>
</organism>
<name>A0ABV6VZ69_9ACTN</name>
<keyword evidence="2" id="KW-1133">Transmembrane helix</keyword>
<keyword evidence="2" id="KW-0812">Transmembrane</keyword>
<reference evidence="4 5" key="1">
    <citation type="submission" date="2024-09" db="EMBL/GenBank/DDBJ databases">
        <authorList>
            <person name="Lee S.D."/>
        </authorList>
    </citation>
    <scope>NUCLEOTIDE SEQUENCE [LARGE SCALE GENOMIC DNA]</scope>
    <source>
        <strain evidence="4 5">N8-3</strain>
    </source>
</reference>
<feature type="transmembrane region" description="Helical" evidence="2">
    <location>
        <begin position="113"/>
        <end position="131"/>
    </location>
</feature>
<accession>A0ABV6VZ69</accession>
<dbReference type="Proteomes" id="UP001592531">
    <property type="component" value="Unassembled WGS sequence"/>
</dbReference>
<dbReference type="InterPro" id="IPR046675">
    <property type="entry name" value="DUF6545"/>
</dbReference>
<proteinExistence type="predicted"/>
<evidence type="ECO:0000256" key="2">
    <source>
        <dbReference type="SAM" id="Phobius"/>
    </source>
</evidence>
<feature type="transmembrane region" description="Helical" evidence="2">
    <location>
        <begin position="77"/>
        <end position="101"/>
    </location>
</feature>
<comment type="caution">
    <text evidence="4">The sequence shown here is derived from an EMBL/GenBank/DDBJ whole genome shotgun (WGS) entry which is preliminary data.</text>
</comment>
<feature type="transmembrane region" description="Helical" evidence="2">
    <location>
        <begin position="226"/>
        <end position="246"/>
    </location>
</feature>
<evidence type="ECO:0000313" key="4">
    <source>
        <dbReference type="EMBL" id="MFC1419044.1"/>
    </source>
</evidence>
<evidence type="ECO:0000313" key="5">
    <source>
        <dbReference type="Proteomes" id="UP001592531"/>
    </source>
</evidence>
<feature type="transmembrane region" description="Helical" evidence="2">
    <location>
        <begin position="151"/>
        <end position="170"/>
    </location>
</feature>
<keyword evidence="5" id="KW-1185">Reference proteome</keyword>
<sequence>MGDLVLYLALAAGALGIGIGRFVAARREEITAAMRHAYGFAYILSAAMALLAPPTVTLVDRAALTLGLPDLFDLFDLLGDILRCCTACQLHLLTAALALPSRPGAYRRATRRRLLTAAAVVAAMVLLYATAQVRIVNGTQQTGSSRGWLLAGYDALVTGYVVACLTALALRLAQRARAAEPGPLRTGLRLLLLSTVVGLLWTAWGLDDVVDAARSGAQACGEDPVSALLGAGCVGLLVITAATALVGRLRTGCADWYAAYRRYRALTPLWAALHRTFPEIALMAPAGPLPPRNARFALYRRVIEIHDARLLLRRHVDEESVARVRRTVLDGTTPPGRVEATVEAAILATALAQARSGTPPTPPGGARPAPAGPGPTAAVVAAPAPAPAVAAAADLGWAGSAAAVTGLDSEADRLGRVSRAFTRSAEVAAIRRSVRASGSMR</sequence>
<protein>
    <submittedName>
        <fullName evidence="4">MAB_1171c family putative transporter</fullName>
    </submittedName>
</protein>
<dbReference type="EMBL" id="JBHFAB010000015">
    <property type="protein sequence ID" value="MFC1419044.1"/>
    <property type="molecule type" value="Genomic_DNA"/>
</dbReference>
<gene>
    <name evidence="4" type="ORF">ACEZDE_20760</name>
</gene>
<feature type="transmembrane region" description="Helical" evidence="2">
    <location>
        <begin position="36"/>
        <end position="57"/>
    </location>
</feature>
<dbReference type="Pfam" id="PF20182">
    <property type="entry name" value="DUF6545"/>
    <property type="match status" value="1"/>
</dbReference>
<feature type="transmembrane region" description="Helical" evidence="2">
    <location>
        <begin position="6"/>
        <end position="24"/>
    </location>
</feature>
<feature type="compositionally biased region" description="Pro residues" evidence="1">
    <location>
        <begin position="359"/>
        <end position="373"/>
    </location>
</feature>
<feature type="region of interest" description="Disordered" evidence="1">
    <location>
        <begin position="354"/>
        <end position="377"/>
    </location>
</feature>
<feature type="transmembrane region" description="Helical" evidence="2">
    <location>
        <begin position="190"/>
        <end position="206"/>
    </location>
</feature>